<gene>
    <name evidence="5" type="ORF">RM530_11895</name>
</gene>
<evidence type="ECO:0000259" key="4">
    <source>
        <dbReference type="PROSITE" id="PS50995"/>
    </source>
</evidence>
<protein>
    <submittedName>
        <fullName evidence="5">MarR family transcriptional regulator</fullName>
    </submittedName>
</protein>
<keyword evidence="1" id="KW-0805">Transcription regulation</keyword>
<dbReference type="Pfam" id="PF12802">
    <property type="entry name" value="MarR_2"/>
    <property type="match status" value="1"/>
</dbReference>
<dbReference type="Proteomes" id="UP001254608">
    <property type="component" value="Unassembled WGS sequence"/>
</dbReference>
<evidence type="ECO:0000256" key="1">
    <source>
        <dbReference type="ARBA" id="ARBA00023015"/>
    </source>
</evidence>
<dbReference type="Gene3D" id="1.10.10.10">
    <property type="entry name" value="Winged helix-like DNA-binding domain superfamily/Winged helix DNA-binding domain"/>
    <property type="match status" value="1"/>
</dbReference>
<dbReference type="InterPro" id="IPR036390">
    <property type="entry name" value="WH_DNA-bd_sf"/>
</dbReference>
<name>A0ABU2WJL5_9GAMM</name>
<dbReference type="PANTHER" id="PTHR33164">
    <property type="entry name" value="TRANSCRIPTIONAL REGULATOR, MARR FAMILY"/>
    <property type="match status" value="1"/>
</dbReference>
<reference evidence="5 6" key="1">
    <citation type="submission" date="2023-09" db="EMBL/GenBank/DDBJ databases">
        <authorList>
            <person name="Rey-Velasco X."/>
        </authorList>
    </citation>
    <scope>NUCLEOTIDE SEQUENCE [LARGE SCALE GENOMIC DNA]</scope>
    <source>
        <strain evidence="5 6">W345</strain>
    </source>
</reference>
<keyword evidence="2" id="KW-0238">DNA-binding</keyword>
<dbReference type="PROSITE" id="PS01117">
    <property type="entry name" value="HTH_MARR_1"/>
    <property type="match status" value="1"/>
</dbReference>
<dbReference type="SUPFAM" id="SSF46785">
    <property type="entry name" value="Winged helix' DNA-binding domain"/>
    <property type="match status" value="1"/>
</dbReference>
<keyword evidence="6" id="KW-1185">Reference proteome</keyword>
<evidence type="ECO:0000256" key="3">
    <source>
        <dbReference type="ARBA" id="ARBA00023163"/>
    </source>
</evidence>
<dbReference type="InterPro" id="IPR036388">
    <property type="entry name" value="WH-like_DNA-bd_sf"/>
</dbReference>
<accession>A0ABU2WJL5</accession>
<dbReference type="InterPro" id="IPR039422">
    <property type="entry name" value="MarR/SlyA-like"/>
</dbReference>
<sequence>MTKLATHISIMVAGIDRVSQLMPGMPKQLMVLARLILIISRRFEERLAHELAPHRLNQSELITLMFLCSRPDGVSTPGELCAVTWESTSNMTRIGNALIGRGLIVRKPSRTDRRRVMIGVTPSGRRFVQRLVPTMFPVLEKLFGNFSAAELARLNRLLIKLAGNVDCLYEADSGNGRSR</sequence>
<feature type="domain" description="HTH marR-type" evidence="4">
    <location>
        <begin position="29"/>
        <end position="163"/>
    </location>
</feature>
<dbReference type="PRINTS" id="PR00598">
    <property type="entry name" value="HTHMARR"/>
</dbReference>
<organism evidence="5 6">
    <name type="scientific">Banduia mediterranea</name>
    <dbReference type="NCBI Taxonomy" id="3075609"/>
    <lineage>
        <taxon>Bacteria</taxon>
        <taxon>Pseudomonadati</taxon>
        <taxon>Pseudomonadota</taxon>
        <taxon>Gammaproteobacteria</taxon>
        <taxon>Nevskiales</taxon>
        <taxon>Algiphilaceae</taxon>
        <taxon>Banduia</taxon>
    </lineage>
</organism>
<dbReference type="RefSeq" id="WP_311365450.1">
    <property type="nucleotide sequence ID" value="NZ_JAVRIC010000016.1"/>
</dbReference>
<evidence type="ECO:0000256" key="2">
    <source>
        <dbReference type="ARBA" id="ARBA00023125"/>
    </source>
</evidence>
<comment type="caution">
    <text evidence="5">The sequence shown here is derived from an EMBL/GenBank/DDBJ whole genome shotgun (WGS) entry which is preliminary data.</text>
</comment>
<proteinExistence type="predicted"/>
<dbReference type="PANTHER" id="PTHR33164:SF43">
    <property type="entry name" value="HTH-TYPE TRANSCRIPTIONAL REPRESSOR YETL"/>
    <property type="match status" value="1"/>
</dbReference>
<dbReference type="InterPro" id="IPR023187">
    <property type="entry name" value="Tscrpt_reg_MarR-type_CS"/>
</dbReference>
<keyword evidence="3" id="KW-0804">Transcription</keyword>
<dbReference type="InterPro" id="IPR000835">
    <property type="entry name" value="HTH_MarR-typ"/>
</dbReference>
<dbReference type="PROSITE" id="PS50995">
    <property type="entry name" value="HTH_MARR_2"/>
    <property type="match status" value="1"/>
</dbReference>
<evidence type="ECO:0000313" key="6">
    <source>
        <dbReference type="Proteomes" id="UP001254608"/>
    </source>
</evidence>
<evidence type="ECO:0000313" key="5">
    <source>
        <dbReference type="EMBL" id="MDT0498060.1"/>
    </source>
</evidence>
<dbReference type="EMBL" id="JAVRIC010000016">
    <property type="protein sequence ID" value="MDT0498060.1"/>
    <property type="molecule type" value="Genomic_DNA"/>
</dbReference>
<dbReference type="SMART" id="SM00347">
    <property type="entry name" value="HTH_MARR"/>
    <property type="match status" value="1"/>
</dbReference>